<dbReference type="PANTHER" id="PTHR12886">
    <property type="entry name" value="PIG-M MANNOSYLTRANSFERASE"/>
    <property type="match status" value="1"/>
</dbReference>
<comment type="subcellular location">
    <subcellularLocation>
        <location evidence="1 13">Endoplasmic reticulum membrane</location>
        <topology evidence="1 13">Multi-pass membrane protein</topology>
    </subcellularLocation>
</comment>
<keyword evidence="11 13" id="KW-0472">Membrane</keyword>
<dbReference type="VEuPathDB" id="FungiDB:RhiirFUN_009340"/>
<dbReference type="GO" id="GO:0004376">
    <property type="term" value="F:GPI mannosyltransferase activity"/>
    <property type="evidence" value="ECO:0007669"/>
    <property type="project" value="InterPro"/>
</dbReference>
<accession>A0A2P4P9K2</accession>
<evidence type="ECO:0000256" key="13">
    <source>
        <dbReference type="RuleBase" id="RU365064"/>
    </source>
</evidence>
<comment type="caution">
    <text evidence="14">The sequence shown here is derived from an EMBL/GenBank/DDBJ whole genome shotgun (WGS) entry which is preliminary data.</text>
</comment>
<feature type="transmembrane region" description="Helical" evidence="13">
    <location>
        <begin position="365"/>
        <end position="385"/>
    </location>
</feature>
<reference evidence="14 15" key="1">
    <citation type="journal article" date="2013" name="Proc. Natl. Acad. Sci. U.S.A.">
        <title>Genome of an arbuscular mycorrhizal fungus provides insight into the oldest plant symbiosis.</title>
        <authorList>
            <person name="Tisserant E."/>
            <person name="Malbreil M."/>
            <person name="Kuo A."/>
            <person name="Kohler A."/>
            <person name="Symeonidi A."/>
            <person name="Balestrini R."/>
            <person name="Charron P."/>
            <person name="Duensing N."/>
            <person name="Frei Dit Frey N."/>
            <person name="Gianinazzi-Pearson V."/>
            <person name="Gilbert L.B."/>
            <person name="Handa Y."/>
            <person name="Herr J.R."/>
            <person name="Hijri M."/>
            <person name="Koul R."/>
            <person name="Kawaguchi M."/>
            <person name="Krajinski F."/>
            <person name="Lammers P.J."/>
            <person name="Masclaux F.G."/>
            <person name="Murat C."/>
            <person name="Morin E."/>
            <person name="Ndikumana S."/>
            <person name="Pagni M."/>
            <person name="Petitpierre D."/>
            <person name="Requena N."/>
            <person name="Rosikiewicz P."/>
            <person name="Riley R."/>
            <person name="Saito K."/>
            <person name="San Clemente H."/>
            <person name="Shapiro H."/>
            <person name="van Tuinen D."/>
            <person name="Becard G."/>
            <person name="Bonfante P."/>
            <person name="Paszkowski U."/>
            <person name="Shachar-Hill Y.Y."/>
            <person name="Tuskan G.A."/>
            <person name="Young P.W."/>
            <person name="Sanders I.R."/>
            <person name="Henrissat B."/>
            <person name="Rensing S.A."/>
            <person name="Grigoriev I.V."/>
            <person name="Corradi N."/>
            <person name="Roux C."/>
            <person name="Martin F."/>
        </authorList>
    </citation>
    <scope>NUCLEOTIDE SEQUENCE [LARGE SCALE GENOMIC DNA]</scope>
    <source>
        <strain evidence="14 15">DAOM 197198</strain>
    </source>
</reference>
<dbReference type="PANTHER" id="PTHR12886:SF0">
    <property type="entry name" value="GPI MANNOSYLTRANSFERASE 1"/>
    <property type="match status" value="1"/>
</dbReference>
<comment type="similarity">
    <text evidence="3 13">Belongs to the PIGM family.</text>
</comment>
<name>A0A2P4P9K2_RHIID</name>
<keyword evidence="6 13" id="KW-0328">Glycosyltransferase</keyword>
<keyword evidence="9 13" id="KW-0256">Endoplasmic reticulum</keyword>
<dbReference type="Pfam" id="PF05007">
    <property type="entry name" value="Mannosyl_trans"/>
    <property type="match status" value="1"/>
</dbReference>
<dbReference type="AlphaFoldDB" id="A0A2P4P9K2"/>
<keyword evidence="8 13" id="KW-0812">Transmembrane</keyword>
<organism evidence="14 15">
    <name type="scientific">Rhizophagus irregularis (strain DAOM 181602 / DAOM 197198 / MUCL 43194)</name>
    <name type="common">Arbuscular mycorrhizal fungus</name>
    <name type="synonym">Glomus intraradices</name>
    <dbReference type="NCBI Taxonomy" id="747089"/>
    <lineage>
        <taxon>Eukaryota</taxon>
        <taxon>Fungi</taxon>
        <taxon>Fungi incertae sedis</taxon>
        <taxon>Mucoromycota</taxon>
        <taxon>Glomeromycotina</taxon>
        <taxon>Glomeromycetes</taxon>
        <taxon>Glomerales</taxon>
        <taxon>Glomeraceae</taxon>
        <taxon>Rhizophagus</taxon>
    </lineage>
</organism>
<dbReference type="UniPathway" id="UPA00196"/>
<evidence type="ECO:0000256" key="5">
    <source>
        <dbReference type="ARBA" id="ARBA00022502"/>
    </source>
</evidence>
<evidence type="ECO:0000256" key="3">
    <source>
        <dbReference type="ARBA" id="ARBA00011071"/>
    </source>
</evidence>
<proteinExistence type="inferred from homology"/>
<evidence type="ECO:0000256" key="2">
    <source>
        <dbReference type="ARBA" id="ARBA00004687"/>
    </source>
</evidence>
<evidence type="ECO:0000313" key="14">
    <source>
        <dbReference type="EMBL" id="POG62070.1"/>
    </source>
</evidence>
<keyword evidence="10 13" id="KW-1133">Transmembrane helix</keyword>
<feature type="transmembrane region" description="Helical" evidence="13">
    <location>
        <begin position="343"/>
        <end position="358"/>
    </location>
</feature>
<evidence type="ECO:0000256" key="10">
    <source>
        <dbReference type="ARBA" id="ARBA00022989"/>
    </source>
</evidence>
<dbReference type="EMBL" id="AUPC02000315">
    <property type="protein sequence ID" value="POG62070.1"/>
    <property type="molecule type" value="Genomic_DNA"/>
</dbReference>
<feature type="transmembrane region" description="Helical" evidence="13">
    <location>
        <begin position="239"/>
        <end position="260"/>
    </location>
</feature>
<evidence type="ECO:0000256" key="6">
    <source>
        <dbReference type="ARBA" id="ARBA00022676"/>
    </source>
</evidence>
<dbReference type="GO" id="GO:0006506">
    <property type="term" value="P:GPI anchor biosynthetic process"/>
    <property type="evidence" value="ECO:0007669"/>
    <property type="project" value="UniProtKB-UniPathway"/>
</dbReference>
<feature type="transmembrane region" description="Helical" evidence="13">
    <location>
        <begin position="397"/>
        <end position="417"/>
    </location>
</feature>
<keyword evidence="7 13" id="KW-0808">Transferase</keyword>
<evidence type="ECO:0000256" key="4">
    <source>
        <dbReference type="ARBA" id="ARBA00013797"/>
    </source>
</evidence>
<feature type="transmembrane region" description="Helical" evidence="13">
    <location>
        <begin position="180"/>
        <end position="201"/>
    </location>
</feature>
<keyword evidence="5 13" id="KW-0337">GPI-anchor biosynthesis</keyword>
<evidence type="ECO:0000313" key="15">
    <source>
        <dbReference type="Proteomes" id="UP000018888"/>
    </source>
</evidence>
<evidence type="ECO:0000256" key="8">
    <source>
        <dbReference type="ARBA" id="ARBA00022692"/>
    </source>
</evidence>
<feature type="transmembrane region" description="Helical" evidence="13">
    <location>
        <begin position="25"/>
        <end position="43"/>
    </location>
</feature>
<evidence type="ECO:0000256" key="7">
    <source>
        <dbReference type="ARBA" id="ARBA00022679"/>
    </source>
</evidence>
<evidence type="ECO:0000256" key="12">
    <source>
        <dbReference type="ARBA" id="ARBA00025399"/>
    </source>
</evidence>
<keyword evidence="15" id="KW-1185">Reference proteome</keyword>
<comment type="pathway">
    <text evidence="2 13">Glycolipid biosynthesis; glycosylphosphatidylinositol-anchor biosynthesis.</text>
</comment>
<evidence type="ECO:0000256" key="1">
    <source>
        <dbReference type="ARBA" id="ARBA00004477"/>
    </source>
</evidence>
<dbReference type="GO" id="GO:1990529">
    <property type="term" value="C:glycosylphosphatidylinositol-mannosyltransferase I complex"/>
    <property type="evidence" value="ECO:0007669"/>
    <property type="project" value="TreeGrafter"/>
</dbReference>
<evidence type="ECO:0000256" key="11">
    <source>
        <dbReference type="ARBA" id="ARBA00023136"/>
    </source>
</evidence>
<gene>
    <name evidence="14" type="ORF">GLOIN_2v1699264</name>
</gene>
<dbReference type="GO" id="GO:0051751">
    <property type="term" value="F:alpha-1,4-mannosyltransferase activity"/>
    <property type="evidence" value="ECO:0007669"/>
    <property type="project" value="InterPro"/>
</dbReference>
<reference evidence="14 15" key="2">
    <citation type="journal article" date="2018" name="New Phytol.">
        <title>High intraspecific genome diversity in the model arbuscular mycorrhizal symbiont Rhizophagus irregularis.</title>
        <authorList>
            <person name="Chen E.C.H."/>
            <person name="Morin E."/>
            <person name="Beaudet D."/>
            <person name="Noel J."/>
            <person name="Yildirir G."/>
            <person name="Ndikumana S."/>
            <person name="Charron P."/>
            <person name="St-Onge C."/>
            <person name="Giorgi J."/>
            <person name="Kruger M."/>
            <person name="Marton T."/>
            <person name="Ropars J."/>
            <person name="Grigoriev I.V."/>
            <person name="Hainaut M."/>
            <person name="Henrissat B."/>
            <person name="Roux C."/>
            <person name="Martin F."/>
            <person name="Corradi N."/>
        </authorList>
    </citation>
    <scope>NUCLEOTIDE SEQUENCE [LARGE SCALE GENOMIC DNA]</scope>
    <source>
        <strain evidence="14 15">DAOM 197198</strain>
    </source>
</reference>
<dbReference type="Proteomes" id="UP000018888">
    <property type="component" value="Unassembled WGS sequence"/>
</dbReference>
<protein>
    <recommendedName>
        <fullName evidence="4 13">GPI mannosyltransferase 1</fullName>
        <ecNumber evidence="13">2.4.1.-</ecNumber>
    </recommendedName>
    <alternativeName>
        <fullName evidence="13">GPI mannosyltransferase I</fullName>
    </alternativeName>
</protein>
<dbReference type="GO" id="GO:0005789">
    <property type="term" value="C:endoplasmic reticulum membrane"/>
    <property type="evidence" value="ECO:0007669"/>
    <property type="project" value="UniProtKB-SubCell"/>
</dbReference>
<feature type="transmembrane region" description="Helical" evidence="13">
    <location>
        <begin position="156"/>
        <end position="174"/>
    </location>
</feature>
<dbReference type="EC" id="2.4.1.-" evidence="13"/>
<comment type="function">
    <text evidence="12 13">Mannosyltransferase involved in glycosylphosphatidylinositol-anchor biosynthesis. Transfers the first alpha-1,4-mannose to GlcN-acyl-PI during GPI precursor assembly. Required for cell wall integrity.</text>
</comment>
<feature type="transmembrane region" description="Helical" evidence="13">
    <location>
        <begin position="104"/>
        <end position="121"/>
    </location>
</feature>
<dbReference type="InterPro" id="IPR007704">
    <property type="entry name" value="PIG-M"/>
</dbReference>
<sequence length="460" mass="53728">MRFFFTLLIIILLTAITMHLPRLSFTTLCLLSLLIRLGMLIYGEWQDAHMQVKYTDIDYKVFSDAACFVTKGESPYKRATYRYTPLLAFLLTPNIYIHKSFGKFLFVIADIVVGILIHRILCLRGLHDQKAVNYSAMWLLNPVVANISTRGNAESLLGAMILLTLYWVLVKKFFAASILYGISVHFKIYPIIYAIPLLVLLDDEDYWGLRRKGKEKEHDRNSLKYWTGKLVRFVSPTRIRFALISGGVFFLLNGIMYYLYSLEFVNETYLYHVTRKDHRHNFSLWFYYIYLTFDASKSSIMALLAFLPQISIVTLLGIVFGKDIFFACFVQTFAFVIYNKVCTSQYFMWYICLFPLIIQSTTIRFFYKGLFMLLTWIVGQALWLYQAYNLEFLGENTFFNIWLASIVFFAANIWILTEIVQNHVYEKCFGLGKVRNVWKIREDITNGQSSNSGSKYSVYS</sequence>
<evidence type="ECO:0000256" key="9">
    <source>
        <dbReference type="ARBA" id="ARBA00022824"/>
    </source>
</evidence>